<comment type="cofactor">
    <cofactor evidence="1">
        <name>Zn(2+)</name>
        <dbReference type="ChEBI" id="CHEBI:29105"/>
    </cofactor>
</comment>
<dbReference type="PANTHER" id="PTHR11705">
    <property type="entry name" value="PROTEASE FAMILY M14 CARBOXYPEPTIDASE A,B"/>
    <property type="match status" value="1"/>
</dbReference>
<feature type="active site" description="Proton donor/acceptor" evidence="5">
    <location>
        <position position="261"/>
    </location>
</feature>
<evidence type="ECO:0000256" key="3">
    <source>
        <dbReference type="ARBA" id="ARBA00022723"/>
    </source>
</evidence>
<name>A0ABP1PM48_9HEXA</name>
<evidence type="ECO:0000256" key="4">
    <source>
        <dbReference type="ARBA" id="ARBA00022833"/>
    </source>
</evidence>
<evidence type="ECO:0000313" key="8">
    <source>
        <dbReference type="Proteomes" id="UP001642540"/>
    </source>
</evidence>
<proteinExistence type="inferred from homology"/>
<dbReference type="PANTHER" id="PTHR11705:SF91">
    <property type="entry name" value="FI01817P-RELATED"/>
    <property type="match status" value="1"/>
</dbReference>
<dbReference type="PRINTS" id="PR00765">
    <property type="entry name" value="CRBOXYPTASEA"/>
</dbReference>
<dbReference type="Pfam" id="PF00246">
    <property type="entry name" value="Peptidase_M14"/>
    <property type="match status" value="1"/>
</dbReference>
<accession>A0ABP1PM48</accession>
<dbReference type="PROSITE" id="PS00132">
    <property type="entry name" value="CARBOXYPEPT_ZN_1"/>
    <property type="match status" value="1"/>
</dbReference>
<evidence type="ECO:0000313" key="7">
    <source>
        <dbReference type="EMBL" id="CAL8071091.1"/>
    </source>
</evidence>
<evidence type="ECO:0000259" key="6">
    <source>
        <dbReference type="PROSITE" id="PS52035"/>
    </source>
</evidence>
<dbReference type="CDD" id="cd03860">
    <property type="entry name" value="M14_CP_A-B_like"/>
    <property type="match status" value="1"/>
</dbReference>
<sequence>MRYSEIEEFIHGLNSTDDITVSVEQIGTSYEGRNITAVKLSTSPTNTKAILIDANIHAREWITSATATWIINELVSNPTQYSDVLDGVDYFIIPLINPDGYEHAQTVDRMWRKTRSVNAGSTCRGCDPNRNFPYQFGGEGTSSVPCSDIFKGNEALSESETKALSDYIQRLVADETVNVLAYLTFHSYGQLWLTPWGYTAGAYPEDHEEQISLGKAATEALAEINGTQYTYGTGADVLYGVGGASDDYAKISGIKYSVTVEMRDEDEFGFVLPPDQIIPNAQEIMAAVREVAIRVRQEAVTL</sequence>
<comment type="similarity">
    <text evidence="2 5">Belongs to the peptidase M14 family.</text>
</comment>
<feature type="domain" description="Peptidase M14" evidence="6">
    <location>
        <begin position="1"/>
        <end position="295"/>
    </location>
</feature>
<keyword evidence="4" id="KW-0862">Zinc</keyword>
<evidence type="ECO:0000256" key="5">
    <source>
        <dbReference type="PROSITE-ProRule" id="PRU01379"/>
    </source>
</evidence>
<dbReference type="Gene3D" id="3.40.630.10">
    <property type="entry name" value="Zn peptidases"/>
    <property type="match status" value="1"/>
</dbReference>
<dbReference type="EMBL" id="CAXLJM020000004">
    <property type="protein sequence ID" value="CAL8071091.1"/>
    <property type="molecule type" value="Genomic_DNA"/>
</dbReference>
<dbReference type="InterPro" id="IPR000834">
    <property type="entry name" value="Peptidase_M14"/>
</dbReference>
<organism evidence="7 8">
    <name type="scientific">Orchesella dallaii</name>
    <dbReference type="NCBI Taxonomy" id="48710"/>
    <lineage>
        <taxon>Eukaryota</taxon>
        <taxon>Metazoa</taxon>
        <taxon>Ecdysozoa</taxon>
        <taxon>Arthropoda</taxon>
        <taxon>Hexapoda</taxon>
        <taxon>Collembola</taxon>
        <taxon>Entomobryomorpha</taxon>
        <taxon>Entomobryoidea</taxon>
        <taxon>Orchesellidae</taxon>
        <taxon>Orchesellinae</taxon>
        <taxon>Orchesella</taxon>
    </lineage>
</organism>
<gene>
    <name evidence="7" type="ORF">ODALV1_LOCUS1556</name>
</gene>
<protein>
    <recommendedName>
        <fullName evidence="6">Peptidase M14 domain-containing protein</fullName>
    </recommendedName>
</protein>
<dbReference type="SUPFAM" id="SSF53187">
    <property type="entry name" value="Zn-dependent exopeptidases"/>
    <property type="match status" value="1"/>
</dbReference>
<dbReference type="Proteomes" id="UP001642540">
    <property type="component" value="Unassembled WGS sequence"/>
</dbReference>
<dbReference type="InterPro" id="IPR057246">
    <property type="entry name" value="CARBOXYPEPT_ZN_1"/>
</dbReference>
<reference evidence="7 8" key="1">
    <citation type="submission" date="2024-08" db="EMBL/GenBank/DDBJ databases">
        <authorList>
            <person name="Cucini C."/>
            <person name="Frati F."/>
        </authorList>
    </citation>
    <scope>NUCLEOTIDE SEQUENCE [LARGE SCALE GENOMIC DNA]</scope>
</reference>
<keyword evidence="8" id="KW-1185">Reference proteome</keyword>
<evidence type="ECO:0000256" key="1">
    <source>
        <dbReference type="ARBA" id="ARBA00001947"/>
    </source>
</evidence>
<evidence type="ECO:0000256" key="2">
    <source>
        <dbReference type="ARBA" id="ARBA00005988"/>
    </source>
</evidence>
<keyword evidence="3" id="KW-0479">Metal-binding</keyword>
<dbReference type="PROSITE" id="PS52035">
    <property type="entry name" value="PEPTIDASE_M14"/>
    <property type="match status" value="1"/>
</dbReference>
<dbReference type="SMART" id="SM00631">
    <property type="entry name" value="Zn_pept"/>
    <property type="match status" value="1"/>
</dbReference>
<comment type="caution">
    <text evidence="7">The sequence shown here is derived from an EMBL/GenBank/DDBJ whole genome shotgun (WGS) entry which is preliminary data.</text>
</comment>